<dbReference type="HOGENOM" id="CLU_053639_1_0_2"/>
<dbReference type="EMBL" id="CP001687">
    <property type="protein sequence ID" value="ACV12528.1"/>
    <property type="molecule type" value="Genomic_DNA"/>
</dbReference>
<keyword evidence="4" id="KW-1185">Reference proteome</keyword>
<organism evidence="3 4">
    <name type="scientific">Halorhabdus utahensis (strain DSM 12940 / JCM 11049 / AX-2)</name>
    <dbReference type="NCBI Taxonomy" id="519442"/>
    <lineage>
        <taxon>Archaea</taxon>
        <taxon>Methanobacteriati</taxon>
        <taxon>Methanobacteriota</taxon>
        <taxon>Stenosarchaea group</taxon>
        <taxon>Halobacteria</taxon>
        <taxon>Halobacteriales</taxon>
        <taxon>Haloarculaceae</taxon>
        <taxon>Halorhabdus</taxon>
    </lineage>
</organism>
<dbReference type="GO" id="GO:0005524">
    <property type="term" value="F:ATP binding"/>
    <property type="evidence" value="ECO:0007669"/>
    <property type="project" value="UniProtKB-KW"/>
</dbReference>
<dbReference type="SUPFAM" id="SSF52540">
    <property type="entry name" value="P-loop containing nucleoside triphosphate hydrolases"/>
    <property type="match status" value="1"/>
</dbReference>
<dbReference type="PANTHER" id="PTHR43637">
    <property type="entry name" value="UPF0273 PROTEIN TM_0370"/>
    <property type="match status" value="1"/>
</dbReference>
<dbReference type="AlphaFoldDB" id="C7NVK5"/>
<proteinExistence type="predicted"/>
<gene>
    <name evidence="3" type="ordered locus">Huta_2362</name>
</gene>
<evidence type="ECO:0000256" key="1">
    <source>
        <dbReference type="ARBA" id="ARBA00022741"/>
    </source>
</evidence>
<dbReference type="Gene3D" id="3.40.50.300">
    <property type="entry name" value="P-loop containing nucleotide triphosphate hydrolases"/>
    <property type="match status" value="1"/>
</dbReference>
<keyword evidence="2" id="KW-0067">ATP-binding</keyword>
<reference evidence="3 4" key="1">
    <citation type="journal article" date="2009" name="Stand. Genomic Sci.">
        <title>Complete genome sequence of Halorhabdus utahensis type strain (AX-2).</title>
        <authorList>
            <person name="Anderson I."/>
            <person name="Tindall B.J."/>
            <person name="Pomrenke H."/>
            <person name="Goker M."/>
            <person name="Lapidus A."/>
            <person name="Nolan M."/>
            <person name="Copeland A."/>
            <person name="Glavina Del Rio T."/>
            <person name="Chen F."/>
            <person name="Tice H."/>
            <person name="Cheng J.F."/>
            <person name="Lucas S."/>
            <person name="Chertkov O."/>
            <person name="Bruce D."/>
            <person name="Brettin T."/>
            <person name="Detter J.C."/>
            <person name="Han C."/>
            <person name="Goodwin L."/>
            <person name="Land M."/>
            <person name="Hauser L."/>
            <person name="Chang Y.J."/>
            <person name="Jeffries C.D."/>
            <person name="Pitluck S."/>
            <person name="Pati A."/>
            <person name="Mavromatis K."/>
            <person name="Ivanova N."/>
            <person name="Ovchinnikova G."/>
            <person name="Chen A."/>
            <person name="Palaniappan K."/>
            <person name="Chain P."/>
            <person name="Rohde M."/>
            <person name="Bristow J."/>
            <person name="Eisen J.A."/>
            <person name="Markowitz V."/>
            <person name="Hugenholtz P."/>
            <person name="Kyrpides N.C."/>
            <person name="Klenk H.P."/>
        </authorList>
    </citation>
    <scope>NUCLEOTIDE SEQUENCE [LARGE SCALE GENOMIC DNA]</scope>
    <source>
        <strain evidence="4">DSM 12940 / JCM 11049 / AX-2</strain>
    </source>
</reference>
<dbReference type="eggNOG" id="arCOG01172">
    <property type="taxonomic scope" value="Archaea"/>
</dbReference>
<accession>C7NVK5</accession>
<dbReference type="Proteomes" id="UP000002071">
    <property type="component" value="Chromosome"/>
</dbReference>
<dbReference type="STRING" id="519442.Huta_2362"/>
<sequence length="296" mass="32819">MDIDARRNTQARPPRPIGMERIPLGIQRMDSIVNGGAPRGTVVLLSGESGAGAREFMYTSALINGLATGDPELHDLYYGDLAADATLPEEIHYVSFSAGESQFRWEVSQTIDDEIVEAGLQAVTFHDLSTHFFHESPLPRDWYAERTASVTDLRSRTDREELLSAFGDLMSTHGPDNLVVIDSLTDLISTTGEEVTWSDINYVVKGLQKAAHSWDGLILAHVNHETVSPERLGQLGDAVNGTMRFEWESGGSTRARTLVIKQFRGVLSQLEDEDIVRFETEIDDAGFDISDVRKIR</sequence>
<dbReference type="InterPro" id="IPR027417">
    <property type="entry name" value="P-loop_NTPase"/>
</dbReference>
<evidence type="ECO:0000313" key="4">
    <source>
        <dbReference type="Proteomes" id="UP000002071"/>
    </source>
</evidence>
<name>C7NVK5_HALUD</name>
<protein>
    <submittedName>
        <fullName evidence="3">HTR-like protein</fullName>
    </submittedName>
</protein>
<evidence type="ECO:0000256" key="2">
    <source>
        <dbReference type="ARBA" id="ARBA00022840"/>
    </source>
</evidence>
<dbReference type="KEGG" id="hut:Huta_2362"/>
<evidence type="ECO:0000313" key="3">
    <source>
        <dbReference type="EMBL" id="ACV12528.1"/>
    </source>
</evidence>
<keyword evidence="1" id="KW-0547">Nucleotide-binding</keyword>